<proteinExistence type="predicted"/>
<evidence type="ECO:0000313" key="3">
    <source>
        <dbReference type="EMBL" id="MCZ8400798.1"/>
    </source>
</evidence>
<name>A0A0D6IQE9_ALCXX</name>
<dbReference type="Proteomes" id="UP000060602">
    <property type="component" value="Chromosome"/>
</dbReference>
<reference evidence="2" key="3">
    <citation type="submission" date="2018-01" db="EMBL/GenBank/DDBJ databases">
        <title>FDA dAtabase for Regulatory Grade micrObial Sequences (FDA-ARGOS): Supporting development and validation of Infectious Disease Dx tests.</title>
        <authorList>
            <person name="Goldberg B."/>
            <person name="Campos J."/>
            <person name="Tallon L."/>
            <person name="Sadzewicz L."/>
            <person name="Sengamalay N."/>
            <person name="Ott S."/>
            <person name="Godinez A."/>
            <person name="Nagaraj S."/>
            <person name="Vavikolanu K."/>
            <person name="Aluvathingal J."/>
            <person name="Nadendla S."/>
            <person name="Sichtig H."/>
        </authorList>
    </citation>
    <scope>NUCLEOTIDE SEQUENCE</scope>
    <source>
        <strain evidence="2">FDAARGOS_147</strain>
    </source>
</reference>
<feature type="transmembrane region" description="Helical" evidence="1">
    <location>
        <begin position="36"/>
        <end position="59"/>
    </location>
</feature>
<keyword evidence="1" id="KW-0472">Membrane</keyword>
<reference evidence="5" key="1">
    <citation type="submission" date="2015-12" db="EMBL/GenBank/DDBJ databases">
        <title>FDA dAtabase for Regulatory Grade micrObial Sequences (FDA-ARGOS): Supporting development and validation of Infectious Disease Dx tests.</title>
        <authorList>
            <person name="Case J."/>
            <person name="Tallon L."/>
            <person name="Sadzewicz L."/>
            <person name="Sengamalay N."/>
            <person name="Ott S."/>
            <person name="Godinez A."/>
            <person name="Nagaraj S."/>
            <person name="Nadendla S."/>
            <person name="Sichtig H."/>
        </authorList>
    </citation>
    <scope>NUCLEOTIDE SEQUENCE [LARGE SCALE GENOMIC DNA]</scope>
    <source>
        <strain evidence="5">FDAARGOS_147</strain>
    </source>
</reference>
<organism evidence="3 7">
    <name type="scientific">Alcaligenes xylosoxydans xylosoxydans</name>
    <name type="common">Achromobacter xylosoxidans</name>
    <dbReference type="NCBI Taxonomy" id="85698"/>
    <lineage>
        <taxon>Bacteria</taxon>
        <taxon>Pseudomonadati</taxon>
        <taxon>Pseudomonadota</taxon>
        <taxon>Betaproteobacteria</taxon>
        <taxon>Burkholderiales</taxon>
        <taxon>Alcaligenaceae</taxon>
        <taxon>Achromobacter</taxon>
    </lineage>
</organism>
<evidence type="ECO:0000313" key="5">
    <source>
        <dbReference type="Proteomes" id="UP000060602"/>
    </source>
</evidence>
<sequence>MLSFLRTVKSVLWGFFGVRRGRGYDADIAHNKPAPLILTGLLMAACLVVILVLVARWAVNAAL</sequence>
<dbReference type="Proteomes" id="UP000187251">
    <property type="component" value="Unassembled WGS sequence"/>
</dbReference>
<dbReference type="Pfam" id="PF11174">
    <property type="entry name" value="DUF2970"/>
    <property type="match status" value="1"/>
</dbReference>
<dbReference type="KEGG" id="axx:ERS451415_05665"/>
<dbReference type="PATRIC" id="fig|85698.15.peg.2366"/>
<keyword evidence="1" id="KW-0812">Transmembrane</keyword>
<evidence type="ECO:0000256" key="1">
    <source>
        <dbReference type="SAM" id="Phobius"/>
    </source>
</evidence>
<dbReference type="AlphaFoldDB" id="A0A0D6IQE9"/>
<reference evidence="3" key="4">
    <citation type="submission" date="2022-12" db="EMBL/GenBank/DDBJ databases">
        <authorList>
            <person name="Voronina O.L."/>
            <person name="Kunda M.S."/>
            <person name="Ryzhova N."/>
            <person name="Aksenova E.I."/>
        </authorList>
    </citation>
    <scope>NUCLEOTIDE SEQUENCE</scope>
    <source>
        <strain evidence="3">SCCH136:Ach223948</strain>
    </source>
</reference>
<reference evidence="4 6" key="2">
    <citation type="submission" date="2016-09" db="EMBL/GenBank/DDBJ databases">
        <title>Phylogenomics of Achromobacter.</title>
        <authorList>
            <person name="Jeukens J."/>
            <person name="Freschi L."/>
            <person name="Vincent A.T."/>
            <person name="Emond-Rheault J.-G."/>
            <person name="Kukavica-Ibrulj I."/>
            <person name="Charette S.J."/>
            <person name="Levesque R.C."/>
        </authorList>
    </citation>
    <scope>NUCLEOTIDE SEQUENCE [LARGE SCALE GENOMIC DNA]</scope>
    <source>
        <strain evidence="4 6">AUS488</strain>
    </source>
</reference>
<protein>
    <submittedName>
        <fullName evidence="4">Alcohol dehydrogenase</fullName>
    </submittedName>
    <submittedName>
        <fullName evidence="3">DUF2970 domain-containing protein</fullName>
    </submittedName>
</protein>
<dbReference type="RefSeq" id="WP_006390012.1">
    <property type="nucleotide sequence ID" value="NZ_AP028040.1"/>
</dbReference>
<keyword evidence="1" id="KW-1133">Transmembrane helix</keyword>
<evidence type="ECO:0000313" key="4">
    <source>
        <dbReference type="EMBL" id="OMG92807.1"/>
    </source>
</evidence>
<dbReference type="eggNOG" id="ENOG5033K7D">
    <property type="taxonomic scope" value="Bacteria"/>
</dbReference>
<dbReference type="EMBL" id="MJMN01000001">
    <property type="protein sequence ID" value="OMG92807.1"/>
    <property type="molecule type" value="Genomic_DNA"/>
</dbReference>
<evidence type="ECO:0000313" key="2">
    <source>
        <dbReference type="EMBL" id="AMG38376.1"/>
    </source>
</evidence>
<accession>A0A0D6IQE9</accession>
<gene>
    <name evidence="2" type="ORF">AL504_21510</name>
    <name evidence="4" type="ORF">BIZ92_00275</name>
    <name evidence="3" type="ORF">O9570_05055</name>
</gene>
<dbReference type="OrthoDB" id="8657357at2"/>
<evidence type="ECO:0000313" key="7">
    <source>
        <dbReference type="Proteomes" id="UP001141992"/>
    </source>
</evidence>
<dbReference type="Proteomes" id="UP001141992">
    <property type="component" value="Unassembled WGS sequence"/>
</dbReference>
<dbReference type="InterPro" id="IPR021344">
    <property type="entry name" value="DUF2970"/>
</dbReference>
<dbReference type="GeneID" id="94354847"/>
<dbReference type="EMBL" id="CP014060">
    <property type="protein sequence ID" value="AMG38376.1"/>
    <property type="molecule type" value="Genomic_DNA"/>
</dbReference>
<evidence type="ECO:0000313" key="6">
    <source>
        <dbReference type="Proteomes" id="UP000187251"/>
    </source>
</evidence>
<dbReference type="EMBL" id="JAPZVI010000002">
    <property type="protein sequence ID" value="MCZ8400798.1"/>
    <property type="molecule type" value="Genomic_DNA"/>
</dbReference>